<keyword evidence="6" id="KW-0443">Lipid metabolism</keyword>
<keyword evidence="10" id="KW-1185">Reference proteome</keyword>
<dbReference type="OrthoDB" id="15433at2759"/>
<protein>
    <recommendedName>
        <fullName evidence="8">4'-phosphopantetheinyl transferase domain-containing protein</fullName>
    </recommendedName>
</protein>
<proteinExistence type="inferred from homology"/>
<dbReference type="EMBL" id="NJET01000228">
    <property type="protein sequence ID" value="PHH59205.1"/>
    <property type="molecule type" value="Genomic_DNA"/>
</dbReference>
<evidence type="ECO:0000259" key="8">
    <source>
        <dbReference type="Pfam" id="PF01648"/>
    </source>
</evidence>
<evidence type="ECO:0000313" key="10">
    <source>
        <dbReference type="Proteomes" id="UP000226192"/>
    </source>
</evidence>
<keyword evidence="4" id="KW-0276">Fatty acid metabolism</keyword>
<dbReference type="NCBIfam" id="TIGR00556">
    <property type="entry name" value="pantethn_trn"/>
    <property type="match status" value="1"/>
</dbReference>
<evidence type="ECO:0000256" key="5">
    <source>
        <dbReference type="ARBA" id="ARBA00022842"/>
    </source>
</evidence>
<dbReference type="GO" id="GO:0008897">
    <property type="term" value="F:holo-[acyl-carrier-protein] synthase activity"/>
    <property type="evidence" value="ECO:0007669"/>
    <property type="project" value="InterPro"/>
</dbReference>
<keyword evidence="5" id="KW-0460">Magnesium</keyword>
<reference evidence="9 10" key="1">
    <citation type="submission" date="2017-06" db="EMBL/GenBank/DDBJ databases">
        <title>Ant-infecting Ophiocordyceps genomes reveal a high diversity of potential behavioral manipulation genes and a possible major role for enterotoxins.</title>
        <authorList>
            <person name="De Bekker C."/>
            <person name="Evans H.C."/>
            <person name="Brachmann A."/>
            <person name="Hughes D.P."/>
        </authorList>
    </citation>
    <scope>NUCLEOTIDE SEQUENCE [LARGE SCALE GENOMIC DNA]</scope>
    <source>
        <strain evidence="9 10">Map64</strain>
    </source>
</reference>
<dbReference type="SUPFAM" id="SSF56214">
    <property type="entry name" value="4'-phosphopantetheinyl transferase"/>
    <property type="match status" value="1"/>
</dbReference>
<evidence type="ECO:0000256" key="7">
    <source>
        <dbReference type="ARBA" id="ARBA00023160"/>
    </source>
</evidence>
<feature type="domain" description="4'-phosphopantetheinyl transferase" evidence="8">
    <location>
        <begin position="12"/>
        <end position="131"/>
    </location>
</feature>
<keyword evidence="1" id="KW-0444">Lipid biosynthesis</keyword>
<evidence type="ECO:0000256" key="1">
    <source>
        <dbReference type="ARBA" id="ARBA00022516"/>
    </source>
</evidence>
<organism evidence="9 10">
    <name type="scientific">Ophiocordyceps australis</name>
    <dbReference type="NCBI Taxonomy" id="1399860"/>
    <lineage>
        <taxon>Eukaryota</taxon>
        <taxon>Fungi</taxon>
        <taxon>Dikarya</taxon>
        <taxon>Ascomycota</taxon>
        <taxon>Pezizomycotina</taxon>
        <taxon>Sordariomycetes</taxon>
        <taxon>Hypocreomycetidae</taxon>
        <taxon>Hypocreales</taxon>
        <taxon>Ophiocordycipitaceae</taxon>
        <taxon>Ophiocordyceps</taxon>
    </lineage>
</organism>
<keyword evidence="7" id="KW-0275">Fatty acid biosynthesis</keyword>
<evidence type="ECO:0000256" key="3">
    <source>
        <dbReference type="ARBA" id="ARBA00022723"/>
    </source>
</evidence>
<dbReference type="Gene3D" id="3.90.470.20">
    <property type="entry name" value="4'-phosphopantetheinyl transferase domain"/>
    <property type="match status" value="1"/>
</dbReference>
<dbReference type="Pfam" id="PF01648">
    <property type="entry name" value="ACPS"/>
    <property type="match status" value="1"/>
</dbReference>
<evidence type="ECO:0000256" key="6">
    <source>
        <dbReference type="ARBA" id="ARBA00023098"/>
    </source>
</evidence>
<sequence>MKPLRAFPLALGIGTDICQISRIHGILARGRGAGLVRRVLAPEERSGLVLEGEAWKTSVFLAGRFAAKEAAIKAHHPHRRLTLHDVVIERQTQTLGSGPPVARIRSEDGGGSDEAALVSISHDGDYATAVCVCHAGTRDARNV</sequence>
<accession>A0A2C5XPK7</accession>
<dbReference type="GO" id="GO:0006633">
    <property type="term" value="P:fatty acid biosynthetic process"/>
    <property type="evidence" value="ECO:0007669"/>
    <property type="project" value="UniProtKB-KW"/>
</dbReference>
<gene>
    <name evidence="9" type="ORF">CDD81_3560</name>
</gene>
<evidence type="ECO:0000256" key="4">
    <source>
        <dbReference type="ARBA" id="ARBA00022832"/>
    </source>
</evidence>
<name>A0A2C5XPK7_9HYPO</name>
<evidence type="ECO:0000256" key="2">
    <source>
        <dbReference type="ARBA" id="ARBA00022679"/>
    </source>
</evidence>
<dbReference type="InterPro" id="IPR004568">
    <property type="entry name" value="Ppantetheine-prot_Trfase_dom"/>
</dbReference>
<evidence type="ECO:0000313" key="9">
    <source>
        <dbReference type="EMBL" id="PHH59205.1"/>
    </source>
</evidence>
<dbReference type="HAMAP" id="MF_00101">
    <property type="entry name" value="AcpS"/>
    <property type="match status" value="1"/>
</dbReference>
<dbReference type="AlphaFoldDB" id="A0A2C5XPK7"/>
<comment type="caution">
    <text evidence="9">The sequence shown here is derived from an EMBL/GenBank/DDBJ whole genome shotgun (WGS) entry which is preliminary data.</text>
</comment>
<keyword evidence="2" id="KW-0808">Transferase</keyword>
<dbReference type="InterPro" id="IPR037143">
    <property type="entry name" value="4-PPantetheinyl_Trfase_dom_sf"/>
</dbReference>
<keyword evidence="3" id="KW-0479">Metal-binding</keyword>
<dbReference type="InterPro" id="IPR002582">
    <property type="entry name" value="ACPS"/>
</dbReference>
<dbReference type="InterPro" id="IPR008278">
    <property type="entry name" value="4-PPantetheinyl_Trfase_dom"/>
</dbReference>
<dbReference type="GO" id="GO:0000287">
    <property type="term" value="F:magnesium ion binding"/>
    <property type="evidence" value="ECO:0007669"/>
    <property type="project" value="InterPro"/>
</dbReference>
<dbReference type="Proteomes" id="UP000226192">
    <property type="component" value="Unassembled WGS sequence"/>
</dbReference>